<accession>A0A8S9LAE6</accession>
<evidence type="ECO:0000313" key="2">
    <source>
        <dbReference type="EMBL" id="KAF2605120.1"/>
    </source>
</evidence>
<proteinExistence type="predicted"/>
<dbReference type="EMBL" id="QGKY02000094">
    <property type="protein sequence ID" value="KAF2605120.1"/>
    <property type="molecule type" value="Genomic_DNA"/>
</dbReference>
<dbReference type="AlphaFoldDB" id="A0A8S9LAE6"/>
<organism evidence="2">
    <name type="scientific">Brassica cretica</name>
    <name type="common">Mustard</name>
    <dbReference type="NCBI Taxonomy" id="69181"/>
    <lineage>
        <taxon>Eukaryota</taxon>
        <taxon>Viridiplantae</taxon>
        <taxon>Streptophyta</taxon>
        <taxon>Embryophyta</taxon>
        <taxon>Tracheophyta</taxon>
        <taxon>Spermatophyta</taxon>
        <taxon>Magnoliopsida</taxon>
        <taxon>eudicotyledons</taxon>
        <taxon>Gunneridae</taxon>
        <taxon>Pentapetalae</taxon>
        <taxon>rosids</taxon>
        <taxon>malvids</taxon>
        <taxon>Brassicales</taxon>
        <taxon>Brassicaceae</taxon>
        <taxon>Brassiceae</taxon>
        <taxon>Brassica</taxon>
    </lineage>
</organism>
<comment type="caution">
    <text evidence="2">The sequence shown here is derived from an EMBL/GenBank/DDBJ whole genome shotgun (WGS) entry which is preliminary data.</text>
</comment>
<evidence type="ECO:0000256" key="1">
    <source>
        <dbReference type="SAM" id="MobiDB-lite"/>
    </source>
</evidence>
<name>A0A8S9LAE6_BRACR</name>
<sequence length="136" mass="14849">MFPRRNSVFLSLSRILSAVDRIFSGSSPSVDLAGDLGFLGVLPISIPLVEKPFGLLSLDSSGRSQVNENDAAVDGTCHPPGVKASKARGKKPQVEGKQLSDFQTMWSIKQDDLAMKENLSKMRIDERSFKAPNQML</sequence>
<protein>
    <recommendedName>
        <fullName evidence="3">No apical meristem-associated C-terminal domain-containing protein</fullName>
    </recommendedName>
</protein>
<gene>
    <name evidence="2" type="ORF">F2Q70_00025114</name>
</gene>
<reference evidence="2" key="1">
    <citation type="submission" date="2019-12" db="EMBL/GenBank/DDBJ databases">
        <title>Genome sequencing and annotation of Brassica cretica.</title>
        <authorList>
            <person name="Studholme D.J."/>
            <person name="Sarris P.F."/>
        </authorList>
    </citation>
    <scope>NUCLEOTIDE SEQUENCE</scope>
    <source>
        <strain evidence="2">PFS-102/07</strain>
        <tissue evidence="2">Leaf</tissue>
    </source>
</reference>
<evidence type="ECO:0008006" key="3">
    <source>
        <dbReference type="Google" id="ProtNLM"/>
    </source>
</evidence>
<feature type="region of interest" description="Disordered" evidence="1">
    <location>
        <begin position="65"/>
        <end position="96"/>
    </location>
</feature>